<evidence type="ECO:0000256" key="3">
    <source>
        <dbReference type="ARBA" id="ARBA00022723"/>
    </source>
</evidence>
<dbReference type="CDD" id="cd04194">
    <property type="entry name" value="GT8_A4GalT_like"/>
    <property type="match status" value="1"/>
</dbReference>
<proteinExistence type="predicted"/>
<name>A0A097IYS5_PASMD</name>
<dbReference type="InterPro" id="IPR050748">
    <property type="entry name" value="Glycosyltrans_8_dom-fam"/>
</dbReference>
<dbReference type="GO" id="GO:0046872">
    <property type="term" value="F:metal ion binding"/>
    <property type="evidence" value="ECO:0007669"/>
    <property type="project" value="UniProtKB-KW"/>
</dbReference>
<dbReference type="Gene3D" id="3.90.550.10">
    <property type="entry name" value="Spore Coat Polysaccharide Biosynthesis Protein SpsA, Chain A"/>
    <property type="match status" value="1"/>
</dbReference>
<dbReference type="InterPro" id="IPR002495">
    <property type="entry name" value="Glyco_trans_8"/>
</dbReference>
<dbReference type="AlphaFoldDB" id="A0A097IYS5"/>
<dbReference type="SUPFAM" id="SSF53448">
    <property type="entry name" value="Nucleotide-diphospho-sugar transferases"/>
    <property type="match status" value="1"/>
</dbReference>
<dbReference type="PANTHER" id="PTHR13778:SF47">
    <property type="entry name" value="LIPOPOLYSACCHARIDE 1,3-GALACTOSYLTRANSFERASE"/>
    <property type="match status" value="1"/>
</dbReference>
<protein>
    <submittedName>
        <fullName evidence="4">GatM</fullName>
    </submittedName>
</protein>
<organism evidence="4">
    <name type="scientific">Pasteurella multocida subsp. multocida</name>
    <dbReference type="NCBI Taxonomy" id="44283"/>
    <lineage>
        <taxon>Bacteria</taxon>
        <taxon>Pseudomonadati</taxon>
        <taxon>Pseudomonadota</taxon>
        <taxon>Gammaproteobacteria</taxon>
        <taxon>Pasteurellales</taxon>
        <taxon>Pasteurellaceae</taxon>
        <taxon>Pasteurella</taxon>
    </lineage>
</organism>
<dbReference type="InterPro" id="IPR029044">
    <property type="entry name" value="Nucleotide-diphossugar_trans"/>
</dbReference>
<keyword evidence="3" id="KW-0479">Metal-binding</keyword>
<keyword evidence="2" id="KW-0808">Transferase</keyword>
<accession>A0A097IYS5</accession>
<evidence type="ECO:0000256" key="2">
    <source>
        <dbReference type="ARBA" id="ARBA00022679"/>
    </source>
</evidence>
<reference evidence="4" key="1">
    <citation type="journal article" date="2014" name="Glycobiology">
        <title>Characterisation of the lipopolysaccharide produced by Pasteurella multocida serovars 6, 7 and 16; identification of lipopolysaccharide genotypes L4 and L8.</title>
        <authorList>
            <person name="Harper M."/>
            <person name="St Michael F."/>
            <person name="Steen J.A."/>
            <person name="John M."/>
            <person name="Wright A."/>
            <person name="van Dorsten L."/>
            <person name="Vinogradov E."/>
            <person name="Adler B."/>
            <person name="Cox A.D."/>
            <person name="Boyce J.D."/>
        </authorList>
    </citation>
    <scope>NUCLEOTIDE SEQUENCE</scope>
    <source>
        <strain evidence="4">P2723</strain>
    </source>
</reference>
<dbReference type="Pfam" id="PF01501">
    <property type="entry name" value="Glyco_transf_8"/>
    <property type="match status" value="1"/>
</dbReference>
<keyword evidence="1" id="KW-0328">Glycosyltransferase</keyword>
<sequence>MNIMLASDYTYSIHLLVCIKSILKHNKDKINFYIFDLGIKEERKENIRAVIELSGCSVCFIHINKDEFSDFPKTISYISLATYARLKAADYLLKNLRKVLYLDVDILVLGNIGDLWETNIEDYALAACIDSFVENKSPSHKEKISLSCDDYYFNAGIMLINLEEWRKINVFVYSLNWLSLYGKEAIYQDQDILNSIFKGNIYYLDCRFNFMPEQMDRIKQYHKGKLRELHALEKTTMPVVISHYCGPEKAWHSDCKHFQAYSYYKILAEITRSMDREKQLSLKTYLQNLIRKIKYRFKYKIY</sequence>
<dbReference type="EMBL" id="KM670448">
    <property type="protein sequence ID" value="AIT72043.1"/>
    <property type="molecule type" value="Genomic_DNA"/>
</dbReference>
<evidence type="ECO:0000256" key="1">
    <source>
        <dbReference type="ARBA" id="ARBA00022676"/>
    </source>
</evidence>
<gene>
    <name evidence="4" type="primary">gatM</name>
</gene>
<dbReference type="PANTHER" id="PTHR13778">
    <property type="entry name" value="GLYCOSYLTRANSFERASE 8 DOMAIN-CONTAINING PROTEIN"/>
    <property type="match status" value="1"/>
</dbReference>
<dbReference type="GO" id="GO:0016757">
    <property type="term" value="F:glycosyltransferase activity"/>
    <property type="evidence" value="ECO:0007669"/>
    <property type="project" value="UniProtKB-KW"/>
</dbReference>
<evidence type="ECO:0000313" key="4">
    <source>
        <dbReference type="EMBL" id="AIT72043.1"/>
    </source>
</evidence>